<gene>
    <name evidence="2" type="ORF">SAMN04489793_1390</name>
</gene>
<dbReference type="EMBL" id="FNSA01000003">
    <property type="protein sequence ID" value="SEC04662.1"/>
    <property type="molecule type" value="Genomic_DNA"/>
</dbReference>
<dbReference type="OrthoDB" id="3376896at2"/>
<dbReference type="AlphaFoldDB" id="A0A1H4PCC2"/>
<keyword evidence="3" id="KW-1185">Reference proteome</keyword>
<reference evidence="3" key="1">
    <citation type="submission" date="2016-10" db="EMBL/GenBank/DDBJ databases">
        <authorList>
            <person name="Varghese N."/>
            <person name="Submissions S."/>
        </authorList>
    </citation>
    <scope>NUCLEOTIDE SEQUENCE [LARGE SCALE GENOMIC DNA]</scope>
    <source>
        <strain evidence="3">DSM 44234</strain>
    </source>
</reference>
<dbReference type="STRING" id="57704.SAMN04489793_1390"/>
<dbReference type="RefSeq" id="WP_082791308.1">
    <property type="nucleotide sequence ID" value="NZ_CBDRGN010000008.1"/>
</dbReference>
<accession>A0A1H4PCC2</accession>
<evidence type="ECO:0000313" key="2">
    <source>
        <dbReference type="EMBL" id="SEC04662.1"/>
    </source>
</evidence>
<proteinExistence type="predicted"/>
<dbReference type="Gene3D" id="1.20.120.450">
    <property type="entry name" value="dinb family like domain"/>
    <property type="match status" value="1"/>
</dbReference>
<evidence type="ECO:0000313" key="3">
    <source>
        <dbReference type="Proteomes" id="UP000182241"/>
    </source>
</evidence>
<dbReference type="Proteomes" id="UP000182241">
    <property type="component" value="Unassembled WGS sequence"/>
</dbReference>
<dbReference type="InterPro" id="IPR024775">
    <property type="entry name" value="DinB-like"/>
</dbReference>
<dbReference type="InterPro" id="IPR034660">
    <property type="entry name" value="DinB/YfiT-like"/>
</dbReference>
<sequence>MAITPDTKDWTWVIERPCAACGFDPSTVRRDDVADRIARSAVGWDAALARPEARDRPDEATWSVLEYGCHLRDVHRIMRERLGLMLAQDGAAFANWDQDVTAVEDAYGEQDPATVAAELAAEAAAFAAAYRTVGDDDWARTGLRSNGSAFTVESFAIYALHDLEHHRVDVGLAARPAD</sequence>
<feature type="domain" description="DinB-like" evidence="1">
    <location>
        <begin position="52"/>
        <end position="167"/>
    </location>
</feature>
<dbReference type="Pfam" id="PF12867">
    <property type="entry name" value="DinB_2"/>
    <property type="match status" value="1"/>
</dbReference>
<organism evidence="2 3">
    <name type="scientific">Tsukamurella tyrosinosolvens</name>
    <dbReference type="NCBI Taxonomy" id="57704"/>
    <lineage>
        <taxon>Bacteria</taxon>
        <taxon>Bacillati</taxon>
        <taxon>Actinomycetota</taxon>
        <taxon>Actinomycetes</taxon>
        <taxon>Mycobacteriales</taxon>
        <taxon>Tsukamurellaceae</taxon>
        <taxon>Tsukamurella</taxon>
    </lineage>
</organism>
<evidence type="ECO:0000259" key="1">
    <source>
        <dbReference type="Pfam" id="PF12867"/>
    </source>
</evidence>
<name>A0A1H4PCC2_TSUTY</name>
<dbReference type="SUPFAM" id="SSF109854">
    <property type="entry name" value="DinB/YfiT-like putative metalloenzymes"/>
    <property type="match status" value="1"/>
</dbReference>
<protein>
    <submittedName>
        <fullName evidence="2">DinB superfamily protein</fullName>
    </submittedName>
</protein>